<comment type="cofactor">
    <cofactor evidence="10">
        <name>Mg(2+)</name>
        <dbReference type="ChEBI" id="CHEBI:18420"/>
    </cofactor>
    <text evidence="10">Binds 2 magnesium ions per subunit.</text>
</comment>
<dbReference type="GO" id="GO:0009099">
    <property type="term" value="P:L-valine biosynthetic process"/>
    <property type="evidence" value="ECO:0007669"/>
    <property type="project" value="UniProtKB-UniRule"/>
</dbReference>
<evidence type="ECO:0000256" key="3">
    <source>
        <dbReference type="ARBA" id="ARBA00004885"/>
    </source>
</evidence>
<comment type="catalytic activity">
    <reaction evidence="10">
        <text>(2R)-2,3-dihydroxy-3-methylbutanoate + NADP(+) = (2S)-2-acetolactate + NADPH + H(+)</text>
        <dbReference type="Rhea" id="RHEA:22068"/>
        <dbReference type="ChEBI" id="CHEBI:15378"/>
        <dbReference type="ChEBI" id="CHEBI:49072"/>
        <dbReference type="ChEBI" id="CHEBI:57783"/>
        <dbReference type="ChEBI" id="CHEBI:58349"/>
        <dbReference type="ChEBI" id="CHEBI:58476"/>
        <dbReference type="EC" id="1.1.1.86"/>
    </reaction>
</comment>
<dbReference type="PANTHER" id="PTHR21371:SF1">
    <property type="entry name" value="KETOL-ACID REDUCTOISOMERASE, MITOCHONDRIAL"/>
    <property type="match status" value="1"/>
</dbReference>
<dbReference type="InterPro" id="IPR013023">
    <property type="entry name" value="KARI"/>
</dbReference>
<protein>
    <recommendedName>
        <fullName evidence="10">Ketol-acid reductoisomerase (NADP(+))</fullName>
        <shortName evidence="10">KARI</shortName>
        <ecNumber evidence="10">1.1.1.86</ecNumber>
    </recommendedName>
    <alternativeName>
        <fullName evidence="10">Acetohydroxy-acid isomeroreductase</fullName>
        <shortName evidence="10">AHIR</shortName>
    </alternativeName>
    <alternativeName>
        <fullName evidence="10">Alpha-keto-beta-hydroxylacyl reductoisomerase</fullName>
    </alternativeName>
</protein>
<dbReference type="RefSeq" id="WP_104847434.1">
    <property type="nucleotide sequence ID" value="NZ_PKOZ01000001.1"/>
</dbReference>
<evidence type="ECO:0000256" key="5">
    <source>
        <dbReference type="ARBA" id="ARBA00022605"/>
    </source>
</evidence>
<dbReference type="Pfam" id="PF01450">
    <property type="entry name" value="KARI_C"/>
    <property type="match status" value="1"/>
</dbReference>
<dbReference type="SUPFAM" id="SSF48179">
    <property type="entry name" value="6-phosphogluconate dehydrogenase C-terminal domain-like"/>
    <property type="match status" value="1"/>
</dbReference>
<evidence type="ECO:0000256" key="2">
    <source>
        <dbReference type="ARBA" id="ARBA00004864"/>
    </source>
</evidence>
<accession>A0A2S7N2L9</accession>
<keyword evidence="14" id="KW-0413">Isomerase</keyword>
<dbReference type="Proteomes" id="UP000239663">
    <property type="component" value="Unassembled WGS sequence"/>
</dbReference>
<dbReference type="GO" id="GO:0050661">
    <property type="term" value="F:NADP binding"/>
    <property type="evidence" value="ECO:0007669"/>
    <property type="project" value="InterPro"/>
</dbReference>
<feature type="binding site" evidence="10">
    <location>
        <position position="52"/>
    </location>
    <ligand>
        <name>NADP(+)</name>
        <dbReference type="ChEBI" id="CHEBI:58349"/>
    </ligand>
</feature>
<feature type="domain" description="KARI C-terminal knotted" evidence="13">
    <location>
        <begin position="182"/>
        <end position="327"/>
    </location>
</feature>
<dbReference type="InterPro" id="IPR036291">
    <property type="entry name" value="NAD(P)-bd_dom_sf"/>
</dbReference>
<evidence type="ECO:0000313" key="15">
    <source>
        <dbReference type="Proteomes" id="UP000239663"/>
    </source>
</evidence>
<feature type="binding site" evidence="10 11">
    <location>
        <position position="190"/>
    </location>
    <ligand>
        <name>Mg(2+)</name>
        <dbReference type="ChEBI" id="CHEBI:18420"/>
        <label>1</label>
    </ligand>
</feature>
<dbReference type="EMBL" id="PKOZ01000001">
    <property type="protein sequence ID" value="PQD96332.1"/>
    <property type="molecule type" value="Genomic_DNA"/>
</dbReference>
<dbReference type="PIRSF" id="PIRSF000116">
    <property type="entry name" value="IlvC_gammaproteo"/>
    <property type="match status" value="1"/>
</dbReference>
<feature type="binding site" evidence="10 11">
    <location>
        <position position="230"/>
    </location>
    <ligand>
        <name>Mg(2+)</name>
        <dbReference type="ChEBI" id="CHEBI:18420"/>
        <label>2</label>
    </ligand>
</feature>
<dbReference type="AlphaFoldDB" id="A0A2S7N2L9"/>
<keyword evidence="6 10" id="KW-0479">Metal-binding</keyword>
<evidence type="ECO:0000256" key="6">
    <source>
        <dbReference type="ARBA" id="ARBA00022723"/>
    </source>
</evidence>
<evidence type="ECO:0000259" key="13">
    <source>
        <dbReference type="PROSITE" id="PS51851"/>
    </source>
</evidence>
<reference evidence="14 15" key="1">
    <citation type="submission" date="2017-12" db="EMBL/GenBank/DDBJ databases">
        <title>Taxonomic description and draft genome of Pradoshia cofamensis Gen. nov., sp. nov., a thermotolerant bacillale isolated from anterior gut of earthworm Eisenia fetida.</title>
        <authorList>
            <person name="Saha T."/>
            <person name="Chakraborty R."/>
        </authorList>
    </citation>
    <scope>NUCLEOTIDE SEQUENCE [LARGE SCALE GENOMIC DNA]</scope>
    <source>
        <strain evidence="14 15">EAG3</strain>
    </source>
</reference>
<feature type="domain" description="KARI N-terminal Rossmann" evidence="12">
    <location>
        <begin position="2"/>
        <end position="181"/>
    </location>
</feature>
<evidence type="ECO:0000256" key="9">
    <source>
        <dbReference type="ARBA" id="ARBA00023304"/>
    </source>
</evidence>
<keyword evidence="15" id="KW-1185">Reference proteome</keyword>
<dbReference type="GO" id="GO:0004455">
    <property type="term" value="F:ketol-acid reductoisomerase activity"/>
    <property type="evidence" value="ECO:0007669"/>
    <property type="project" value="UniProtKB-UniRule"/>
</dbReference>
<dbReference type="FunFam" id="3.40.50.720:FF:000023">
    <property type="entry name" value="Ketol-acid reductoisomerase (NADP(+))"/>
    <property type="match status" value="1"/>
</dbReference>
<dbReference type="NCBIfam" id="TIGR00465">
    <property type="entry name" value="ilvC"/>
    <property type="match status" value="1"/>
</dbReference>
<dbReference type="OrthoDB" id="9804088at2"/>
<comment type="pathway">
    <text evidence="2 10">Amino-acid biosynthesis; L-valine biosynthesis; L-valine from pyruvate: step 2/4.</text>
</comment>
<evidence type="ECO:0000256" key="4">
    <source>
        <dbReference type="ARBA" id="ARBA00010318"/>
    </source>
</evidence>
<dbReference type="SUPFAM" id="SSF51735">
    <property type="entry name" value="NAD(P)-binding Rossmann-fold domains"/>
    <property type="match status" value="1"/>
</dbReference>
<keyword evidence="7 10" id="KW-0460">Magnesium</keyword>
<feature type="binding site" evidence="10 11">
    <location>
        <position position="194"/>
    </location>
    <ligand>
        <name>Mg(2+)</name>
        <dbReference type="ChEBI" id="CHEBI:18420"/>
        <label>1</label>
    </ligand>
</feature>
<dbReference type="HAMAP" id="MF_00435">
    <property type="entry name" value="IlvC"/>
    <property type="match status" value="1"/>
</dbReference>
<dbReference type="UniPathway" id="UPA00047">
    <property type="reaction ID" value="UER00056"/>
</dbReference>
<comment type="caution">
    <text evidence="14">The sequence shown here is derived from an EMBL/GenBank/DDBJ whole genome shotgun (WGS) entry which is preliminary data.</text>
</comment>
<feature type="binding site" evidence="10">
    <location>
        <position position="48"/>
    </location>
    <ligand>
        <name>NADP(+)</name>
        <dbReference type="ChEBI" id="CHEBI:58349"/>
    </ligand>
</feature>
<organism evidence="14 15">
    <name type="scientific">Pradoshia eiseniae</name>
    <dbReference type="NCBI Taxonomy" id="2064768"/>
    <lineage>
        <taxon>Bacteria</taxon>
        <taxon>Bacillati</taxon>
        <taxon>Bacillota</taxon>
        <taxon>Bacilli</taxon>
        <taxon>Bacillales</taxon>
        <taxon>Bacillaceae</taxon>
        <taxon>Pradoshia</taxon>
    </lineage>
</organism>
<gene>
    <name evidence="10" type="primary">ilvC</name>
    <name evidence="14" type="ORF">CYL18_00070</name>
</gene>
<dbReference type="PROSITE" id="PS51851">
    <property type="entry name" value="KARI_C"/>
    <property type="match status" value="1"/>
</dbReference>
<dbReference type="Gene3D" id="3.40.50.720">
    <property type="entry name" value="NAD(P)-binding Rossmann-like Domain"/>
    <property type="match status" value="1"/>
</dbReference>
<sequence length="343" mass="37896">MAKMYYQNEANEAVLQGKKIAIVGYGSQGHAHAQNLRDSGMDVIIGLRPGKSWDQASEDGFDVKSVREASEEADVIMILLPDEHQTKVYKAEIEPVLREGHTLMFAHGFNVHYHQIVPPSYVDVSLVAPKGPGHLVRRTYEQGAGVPALFAIHQDVSGEASELALAYAKGIGSLRAGALETSFKEETETDLFGEQAVLCGGLTSLVKAGFETLTEAGYQPELAYFECLHELKLIVDLMYEGGMEGMRYSISDTAQWGDFVSGPRVVGPQVKEEMKEVLKEIQNGTFAKGWLVENQVNRPVFNATQAQENAHPIEQVGRELRQMMPFINEQQKKQKEVVTSAKN</sequence>
<feature type="binding site" evidence="10 11">
    <location>
        <position position="226"/>
    </location>
    <ligand>
        <name>Mg(2+)</name>
        <dbReference type="ChEBI" id="CHEBI:18420"/>
        <label>2</label>
    </ligand>
</feature>
<dbReference type="EC" id="1.1.1.86" evidence="10"/>
<comment type="catalytic activity">
    <reaction evidence="10">
        <text>(2R,3R)-2,3-dihydroxy-3-methylpentanoate + NADP(+) = (S)-2-ethyl-2-hydroxy-3-oxobutanoate + NADPH + H(+)</text>
        <dbReference type="Rhea" id="RHEA:13493"/>
        <dbReference type="ChEBI" id="CHEBI:15378"/>
        <dbReference type="ChEBI" id="CHEBI:49256"/>
        <dbReference type="ChEBI" id="CHEBI:49258"/>
        <dbReference type="ChEBI" id="CHEBI:57783"/>
        <dbReference type="ChEBI" id="CHEBI:58349"/>
        <dbReference type="EC" id="1.1.1.86"/>
    </reaction>
</comment>
<dbReference type="GO" id="GO:0009097">
    <property type="term" value="P:isoleucine biosynthetic process"/>
    <property type="evidence" value="ECO:0007669"/>
    <property type="project" value="UniProtKB-UniRule"/>
</dbReference>
<dbReference type="InterPro" id="IPR000506">
    <property type="entry name" value="KARI_C"/>
</dbReference>
<evidence type="ECO:0000256" key="1">
    <source>
        <dbReference type="ARBA" id="ARBA00002172"/>
    </source>
</evidence>
<dbReference type="PANTHER" id="PTHR21371">
    <property type="entry name" value="KETOL-ACID REDUCTOISOMERASE, MITOCHONDRIAL"/>
    <property type="match status" value="1"/>
</dbReference>
<dbReference type="PROSITE" id="PS51850">
    <property type="entry name" value="KARI_N"/>
    <property type="match status" value="1"/>
</dbReference>
<keyword evidence="9 10" id="KW-0100">Branched-chain amino acid biosynthesis</keyword>
<comment type="function">
    <text evidence="1 10">Involved in the biosynthesis of branched-chain amino acids (BCAA). Catalyzes an alkyl-migration followed by a ketol-acid reduction of (S)-2-acetolactate (S2AL) to yield (R)-2,3-dihydroxy-isovalerate. In the isomerase reaction, S2AL is rearranged via a Mg-dependent methyl migration to produce 3-hydroxy-3-methyl-2-ketobutyrate (HMKB). In the reductase reaction, this 2-ketoacid undergoes a metal-dependent reduction by NADPH to yield (R)-2,3-dihydroxy-isovalerate.</text>
</comment>
<dbReference type="NCBIfam" id="NF009940">
    <property type="entry name" value="PRK13403.1"/>
    <property type="match status" value="1"/>
</dbReference>
<dbReference type="GO" id="GO:0016853">
    <property type="term" value="F:isomerase activity"/>
    <property type="evidence" value="ECO:0007669"/>
    <property type="project" value="UniProtKB-KW"/>
</dbReference>
<feature type="binding site" evidence="10 11">
    <location>
        <position position="251"/>
    </location>
    <ligand>
        <name>substrate</name>
    </ligand>
</feature>
<evidence type="ECO:0000256" key="11">
    <source>
        <dbReference type="PROSITE-ProRule" id="PRU01198"/>
    </source>
</evidence>
<comment type="pathway">
    <text evidence="3 10">Amino-acid biosynthesis; L-isoleucine biosynthesis; L-isoleucine from 2-oxobutanoate: step 2/4.</text>
</comment>
<keyword evidence="5 10" id="KW-0028">Amino-acid biosynthesis</keyword>
<dbReference type="Pfam" id="PF07991">
    <property type="entry name" value="KARI_N"/>
    <property type="match status" value="1"/>
</dbReference>
<name>A0A2S7N2L9_9BACI</name>
<dbReference type="GO" id="GO:0000287">
    <property type="term" value="F:magnesium ion binding"/>
    <property type="evidence" value="ECO:0007669"/>
    <property type="project" value="UniProtKB-UniRule"/>
</dbReference>
<dbReference type="GO" id="GO:0005829">
    <property type="term" value="C:cytosol"/>
    <property type="evidence" value="ECO:0007669"/>
    <property type="project" value="TreeGrafter"/>
</dbReference>
<proteinExistence type="inferred from homology"/>
<dbReference type="UniPathway" id="UPA00049">
    <property type="reaction ID" value="UER00060"/>
</dbReference>
<dbReference type="InterPro" id="IPR013116">
    <property type="entry name" value="KARI_N"/>
</dbReference>
<dbReference type="InterPro" id="IPR008927">
    <property type="entry name" value="6-PGluconate_DH-like_C_sf"/>
</dbReference>
<evidence type="ECO:0000313" key="14">
    <source>
        <dbReference type="EMBL" id="PQD96332.1"/>
    </source>
</evidence>
<keyword evidence="8 10" id="KW-0560">Oxidoreductase</keyword>
<dbReference type="NCBIfam" id="NF004017">
    <property type="entry name" value="PRK05479.1"/>
    <property type="match status" value="1"/>
</dbReference>
<feature type="active site" evidence="10">
    <location>
        <position position="107"/>
    </location>
</feature>
<comment type="similarity">
    <text evidence="4 10 11">Belongs to the ketol-acid reductoisomerase family.</text>
</comment>
<evidence type="ECO:0000259" key="12">
    <source>
        <dbReference type="PROSITE" id="PS51850"/>
    </source>
</evidence>
<evidence type="ECO:0000256" key="7">
    <source>
        <dbReference type="ARBA" id="ARBA00022842"/>
    </source>
</evidence>
<feature type="binding site" evidence="10">
    <location>
        <begin position="25"/>
        <end position="28"/>
    </location>
    <ligand>
        <name>NADP(+)</name>
        <dbReference type="ChEBI" id="CHEBI:58349"/>
    </ligand>
</feature>
<feature type="binding site" evidence="10 11">
    <location>
        <position position="190"/>
    </location>
    <ligand>
        <name>Mg(2+)</name>
        <dbReference type="ChEBI" id="CHEBI:18420"/>
        <label>2</label>
    </ligand>
</feature>
<comment type="caution">
    <text evidence="10">Lacks conserved residue(s) required for the propagation of feature annotation.</text>
</comment>
<dbReference type="Gene3D" id="6.10.240.10">
    <property type="match status" value="1"/>
</dbReference>
<dbReference type="InterPro" id="IPR014359">
    <property type="entry name" value="KARI_prok"/>
</dbReference>
<feature type="binding site" evidence="10">
    <location>
        <position position="133"/>
    </location>
    <ligand>
        <name>NADP(+)</name>
        <dbReference type="ChEBI" id="CHEBI:58349"/>
    </ligand>
</feature>
<keyword evidence="10" id="KW-0521">NADP</keyword>
<evidence type="ECO:0000256" key="10">
    <source>
        <dbReference type="HAMAP-Rule" id="MF_00435"/>
    </source>
</evidence>
<evidence type="ECO:0000256" key="8">
    <source>
        <dbReference type="ARBA" id="ARBA00023002"/>
    </source>
</evidence>